<dbReference type="Pfam" id="PF14923">
    <property type="entry name" value="CCDC142"/>
    <property type="match status" value="1"/>
</dbReference>
<evidence type="ECO:0000313" key="3">
    <source>
        <dbReference type="EMBL" id="CAH0383931.1"/>
    </source>
</evidence>
<protein>
    <recommendedName>
        <fullName evidence="2">Coiled-coil protein 142 C-terminal domain-containing protein</fullName>
    </recommendedName>
</protein>
<feature type="domain" description="Coiled-coil protein 142 C-terminal" evidence="2">
    <location>
        <begin position="299"/>
        <end position="379"/>
    </location>
</feature>
<keyword evidence="4" id="KW-1185">Reference proteome</keyword>
<dbReference type="PANTHER" id="PTHR21436">
    <property type="entry name" value="COILED-COIL DOMAIN-CONTAINING PROTEIN 142"/>
    <property type="match status" value="1"/>
</dbReference>
<organism evidence="3 4">
    <name type="scientific">Bemisia tabaci</name>
    <name type="common">Sweetpotato whitefly</name>
    <name type="synonym">Aleurodes tabaci</name>
    <dbReference type="NCBI Taxonomy" id="7038"/>
    <lineage>
        <taxon>Eukaryota</taxon>
        <taxon>Metazoa</taxon>
        <taxon>Ecdysozoa</taxon>
        <taxon>Arthropoda</taxon>
        <taxon>Hexapoda</taxon>
        <taxon>Insecta</taxon>
        <taxon>Pterygota</taxon>
        <taxon>Neoptera</taxon>
        <taxon>Paraneoptera</taxon>
        <taxon>Hemiptera</taxon>
        <taxon>Sternorrhyncha</taxon>
        <taxon>Aleyrodoidea</taxon>
        <taxon>Aleyrodidae</taxon>
        <taxon>Aleyrodinae</taxon>
        <taxon>Bemisia</taxon>
    </lineage>
</organism>
<keyword evidence="1" id="KW-0812">Transmembrane</keyword>
<gene>
    <name evidence="3" type="ORF">BEMITA_LOCUS3320</name>
</gene>
<evidence type="ECO:0000256" key="1">
    <source>
        <dbReference type="SAM" id="Phobius"/>
    </source>
</evidence>
<dbReference type="InterPro" id="IPR026700">
    <property type="entry name" value="CCDC142"/>
</dbReference>
<evidence type="ECO:0000259" key="2">
    <source>
        <dbReference type="Pfam" id="PF14923"/>
    </source>
</evidence>
<keyword evidence="1" id="KW-1133">Transmembrane helix</keyword>
<feature type="transmembrane region" description="Helical" evidence="1">
    <location>
        <begin position="98"/>
        <end position="116"/>
    </location>
</feature>
<name>A0A9P0F140_BEMTA</name>
<keyword evidence="1" id="KW-0472">Membrane</keyword>
<sequence>MDESCDEKQQRKDVSILEYLNECRVVNRLSCSLVSTLGMCLKNLEAPETELGLVVENVHVVTTMFIQIGSSAVPHSSNCTLIEYKVSYWRGKASKHRLILLYLIHQVVTTGLATVYQQLLPPIIKLAALFNQLLAVSLQSEFRDITVVKNTCPNILQPLKKFSVTKILQIVAQQRAACCSEQLIEILLNLYRENGLKPATNTVTFENLPSSDDSSMDVYRELTQYISPVHPSSTAKDFSVLKSVFNSELQKLTPLLFNIAASAPYLINPQQVKTSKKFGCLTLIKPVREKMLNFYSQQLWSEVGSYAEHVLLWWRQNCIGIESTEDTQQFRLWLGRLLSNVKTLPDQLRPTLQSLSDSLCCHITATSWEHLFRKSLVAAGTSTQPPRYR</sequence>
<dbReference type="Proteomes" id="UP001152759">
    <property type="component" value="Chromosome 2"/>
</dbReference>
<accession>A0A9P0F140</accession>
<dbReference type="EMBL" id="OU963863">
    <property type="protein sequence ID" value="CAH0383931.1"/>
    <property type="molecule type" value="Genomic_DNA"/>
</dbReference>
<dbReference type="AlphaFoldDB" id="A0A9P0F140"/>
<evidence type="ECO:0000313" key="4">
    <source>
        <dbReference type="Proteomes" id="UP001152759"/>
    </source>
</evidence>
<dbReference type="PANTHER" id="PTHR21436:SF2">
    <property type="entry name" value="COILED-COIL DOMAIN-CONTAINING PROTEIN 142"/>
    <property type="match status" value="1"/>
</dbReference>
<dbReference type="InterPro" id="IPR055350">
    <property type="entry name" value="CCDC142_C"/>
</dbReference>
<reference evidence="3" key="1">
    <citation type="submission" date="2021-12" db="EMBL/GenBank/DDBJ databases">
        <authorList>
            <person name="King R."/>
        </authorList>
    </citation>
    <scope>NUCLEOTIDE SEQUENCE</scope>
</reference>
<proteinExistence type="predicted"/>